<comment type="pathway">
    <text evidence="2 9 10">Cell wall biogenesis; peptidoglycan biosynthesis.</text>
</comment>
<dbReference type="InterPro" id="IPR013221">
    <property type="entry name" value="Mur_ligase_cen"/>
</dbReference>
<dbReference type="InterPro" id="IPR036565">
    <property type="entry name" value="Mur-like_cat_sf"/>
</dbReference>
<dbReference type="Pfam" id="PF21377">
    <property type="entry name" value="MurD_N"/>
    <property type="match status" value="1"/>
</dbReference>
<dbReference type="GO" id="GO:0009252">
    <property type="term" value="P:peptidoglycan biosynthetic process"/>
    <property type="evidence" value="ECO:0007669"/>
    <property type="project" value="UniProtKB-UniRule"/>
</dbReference>
<evidence type="ECO:0000256" key="9">
    <source>
        <dbReference type="HAMAP-Rule" id="MF_00639"/>
    </source>
</evidence>
<keyword evidence="9 10" id="KW-0573">Peptidoglycan synthesis</keyword>
<dbReference type="PROSITE" id="PS01011">
    <property type="entry name" value="FOLYLPOLYGLU_SYNT_1"/>
    <property type="match status" value="1"/>
</dbReference>
<evidence type="ECO:0000313" key="14">
    <source>
        <dbReference type="Proteomes" id="UP001403385"/>
    </source>
</evidence>
<dbReference type="EMBL" id="JBDKWZ010000007">
    <property type="protein sequence ID" value="MEN7548873.1"/>
    <property type="molecule type" value="Genomic_DNA"/>
</dbReference>
<dbReference type="SUPFAM" id="SSF53623">
    <property type="entry name" value="MurD-like peptide ligases, catalytic domain"/>
    <property type="match status" value="1"/>
</dbReference>
<evidence type="ECO:0000256" key="6">
    <source>
        <dbReference type="ARBA" id="ARBA00022741"/>
    </source>
</evidence>
<dbReference type="InterPro" id="IPR004101">
    <property type="entry name" value="Mur_ligase_C"/>
</dbReference>
<comment type="similarity">
    <text evidence="9">Belongs to the MurCDEF family.</text>
</comment>
<keyword evidence="6 9" id="KW-0547">Nucleotide-binding</keyword>
<dbReference type="Gene3D" id="3.40.50.720">
    <property type="entry name" value="NAD(P)-binding Rossmann-like Domain"/>
    <property type="match status" value="1"/>
</dbReference>
<dbReference type="PANTHER" id="PTHR43692">
    <property type="entry name" value="UDP-N-ACETYLMURAMOYLALANINE--D-GLUTAMATE LIGASE"/>
    <property type="match status" value="1"/>
</dbReference>
<dbReference type="InterPro" id="IPR005762">
    <property type="entry name" value="MurD"/>
</dbReference>
<feature type="domain" description="Mur ligase central" evidence="12">
    <location>
        <begin position="108"/>
        <end position="289"/>
    </location>
</feature>
<dbReference type="GO" id="GO:0004326">
    <property type="term" value="F:tetrahydrofolylpolyglutamate synthase activity"/>
    <property type="evidence" value="ECO:0007669"/>
    <property type="project" value="InterPro"/>
</dbReference>
<keyword evidence="14" id="KW-1185">Reference proteome</keyword>
<dbReference type="PANTHER" id="PTHR43692:SF1">
    <property type="entry name" value="UDP-N-ACETYLMURAMOYLALANINE--D-GLUTAMATE LIGASE"/>
    <property type="match status" value="1"/>
</dbReference>
<dbReference type="Proteomes" id="UP001403385">
    <property type="component" value="Unassembled WGS sequence"/>
</dbReference>
<dbReference type="GO" id="GO:0008764">
    <property type="term" value="F:UDP-N-acetylmuramoylalanine-D-glutamate ligase activity"/>
    <property type="evidence" value="ECO:0007669"/>
    <property type="project" value="UniProtKB-UniRule"/>
</dbReference>
<keyword evidence="9 10" id="KW-0961">Cell wall biogenesis/degradation</keyword>
<feature type="domain" description="Mur ligase C-terminal" evidence="11">
    <location>
        <begin position="312"/>
        <end position="425"/>
    </location>
</feature>
<dbReference type="GO" id="GO:0071555">
    <property type="term" value="P:cell wall organization"/>
    <property type="evidence" value="ECO:0007669"/>
    <property type="project" value="UniProtKB-KW"/>
</dbReference>
<comment type="caution">
    <text evidence="13">The sequence shown here is derived from an EMBL/GenBank/DDBJ whole genome shotgun (WGS) entry which is preliminary data.</text>
</comment>
<evidence type="ECO:0000259" key="11">
    <source>
        <dbReference type="Pfam" id="PF02875"/>
    </source>
</evidence>
<evidence type="ECO:0000256" key="4">
    <source>
        <dbReference type="ARBA" id="ARBA00022598"/>
    </source>
</evidence>
<dbReference type="NCBIfam" id="TIGR01087">
    <property type="entry name" value="murD"/>
    <property type="match status" value="1"/>
</dbReference>
<dbReference type="SUPFAM" id="SSF51984">
    <property type="entry name" value="MurCD N-terminal domain"/>
    <property type="match status" value="1"/>
</dbReference>
<evidence type="ECO:0000256" key="3">
    <source>
        <dbReference type="ARBA" id="ARBA00022490"/>
    </source>
</evidence>
<sequence>MKNRIVILGAGESGVGAALLAQAKGYDVFVSDFGKISQKYKNELNKQVIAFEEEQHTESLILNADAVIKSPGISPKVPIVQKITEAGIPVSSEIEFASRYTEARIIAITGTNGKTTTTLLTYHLLKKAGCKVEVAGNIGESFARKVLHEEVEYFVLEVSSFQLEDIQEFKPSVGVLLNITPDHLDRYENSLDKYAEAKFRMVENMNGGGMFIYNADDENIAKVMNRINIQTSTEPFSASFYEEGRLTVPALNYPGVFGEDYVEQPKLVFEDLPLRGKHNAMNMSAAILAVLRVGLTYEQVKKGLKSFKNAPHRLEPVATVNGVTFINDSKATNVDAVKFALDSFETPIIWMVGGVDKGNDYSELDELVKKNVKAIICLGKDNRKLLKHYNEMVSYIYETQDVVDAVIRAYHLGENRDVVLLSPACASFDLFKNYEDRGSQFKKAVKNHIQKLDTRTIDLNTSH</sequence>
<evidence type="ECO:0000313" key="13">
    <source>
        <dbReference type="EMBL" id="MEN7548873.1"/>
    </source>
</evidence>
<feature type="binding site" evidence="9">
    <location>
        <begin position="110"/>
        <end position="116"/>
    </location>
    <ligand>
        <name>ATP</name>
        <dbReference type="ChEBI" id="CHEBI:30616"/>
    </ligand>
</feature>
<evidence type="ECO:0000259" key="12">
    <source>
        <dbReference type="Pfam" id="PF08245"/>
    </source>
</evidence>
<dbReference type="GO" id="GO:0005737">
    <property type="term" value="C:cytoplasm"/>
    <property type="evidence" value="ECO:0007669"/>
    <property type="project" value="UniProtKB-SubCell"/>
</dbReference>
<dbReference type="GO" id="GO:0008360">
    <property type="term" value="P:regulation of cell shape"/>
    <property type="evidence" value="ECO:0007669"/>
    <property type="project" value="UniProtKB-KW"/>
</dbReference>
<evidence type="ECO:0000256" key="7">
    <source>
        <dbReference type="ARBA" id="ARBA00022840"/>
    </source>
</evidence>
<evidence type="ECO:0000256" key="1">
    <source>
        <dbReference type="ARBA" id="ARBA00004496"/>
    </source>
</evidence>
<dbReference type="GO" id="GO:0005524">
    <property type="term" value="F:ATP binding"/>
    <property type="evidence" value="ECO:0007669"/>
    <property type="project" value="UniProtKB-UniRule"/>
</dbReference>
<evidence type="ECO:0000256" key="5">
    <source>
        <dbReference type="ARBA" id="ARBA00022618"/>
    </source>
</evidence>
<keyword evidence="5 9" id="KW-0132">Cell division</keyword>
<dbReference type="Gene3D" id="3.90.190.20">
    <property type="entry name" value="Mur ligase, C-terminal domain"/>
    <property type="match status" value="1"/>
</dbReference>
<evidence type="ECO:0000256" key="10">
    <source>
        <dbReference type="RuleBase" id="RU003664"/>
    </source>
</evidence>
<evidence type="ECO:0000256" key="8">
    <source>
        <dbReference type="ARBA" id="ARBA00023306"/>
    </source>
</evidence>
<evidence type="ECO:0000256" key="2">
    <source>
        <dbReference type="ARBA" id="ARBA00004752"/>
    </source>
</evidence>
<dbReference type="RefSeq" id="WP_346821654.1">
    <property type="nucleotide sequence ID" value="NZ_JBDKWZ010000007.1"/>
</dbReference>
<comment type="catalytic activity">
    <reaction evidence="9 10">
        <text>UDP-N-acetyl-alpha-D-muramoyl-L-alanine + D-glutamate + ATP = UDP-N-acetyl-alpha-D-muramoyl-L-alanyl-D-glutamate + ADP + phosphate + H(+)</text>
        <dbReference type="Rhea" id="RHEA:16429"/>
        <dbReference type="ChEBI" id="CHEBI:15378"/>
        <dbReference type="ChEBI" id="CHEBI:29986"/>
        <dbReference type="ChEBI" id="CHEBI:30616"/>
        <dbReference type="ChEBI" id="CHEBI:43474"/>
        <dbReference type="ChEBI" id="CHEBI:83898"/>
        <dbReference type="ChEBI" id="CHEBI:83900"/>
        <dbReference type="ChEBI" id="CHEBI:456216"/>
        <dbReference type="EC" id="6.3.2.9"/>
    </reaction>
</comment>
<dbReference type="EC" id="6.3.2.9" evidence="9 10"/>
<keyword evidence="9 10" id="KW-0133">Cell shape</keyword>
<dbReference type="GO" id="GO:0051301">
    <property type="term" value="P:cell division"/>
    <property type="evidence" value="ECO:0007669"/>
    <property type="project" value="UniProtKB-KW"/>
</dbReference>
<dbReference type="Gene3D" id="3.40.1190.10">
    <property type="entry name" value="Mur-like, catalytic domain"/>
    <property type="match status" value="1"/>
</dbReference>
<keyword evidence="8 9" id="KW-0131">Cell cycle</keyword>
<comment type="function">
    <text evidence="9 10">Cell wall formation. Catalyzes the addition of glutamate to the nucleotide precursor UDP-N-acetylmuramoyl-L-alanine (UMA).</text>
</comment>
<keyword evidence="4 9" id="KW-0436">Ligase</keyword>
<proteinExistence type="inferred from homology"/>
<dbReference type="Pfam" id="PF02875">
    <property type="entry name" value="Mur_ligase_C"/>
    <property type="match status" value="1"/>
</dbReference>
<dbReference type="Pfam" id="PF08245">
    <property type="entry name" value="Mur_ligase_M"/>
    <property type="match status" value="1"/>
</dbReference>
<name>A0AAW9S4S2_9BACT</name>
<keyword evidence="3 9" id="KW-0963">Cytoplasm</keyword>
<organism evidence="13 14">
    <name type="scientific">Rapidithrix thailandica</name>
    <dbReference type="NCBI Taxonomy" id="413964"/>
    <lineage>
        <taxon>Bacteria</taxon>
        <taxon>Pseudomonadati</taxon>
        <taxon>Bacteroidota</taxon>
        <taxon>Cytophagia</taxon>
        <taxon>Cytophagales</taxon>
        <taxon>Flammeovirgaceae</taxon>
        <taxon>Rapidithrix</taxon>
    </lineage>
</organism>
<dbReference type="SUPFAM" id="SSF53244">
    <property type="entry name" value="MurD-like peptide ligases, peptide-binding domain"/>
    <property type="match status" value="1"/>
</dbReference>
<comment type="subcellular location">
    <subcellularLocation>
        <location evidence="1 9 10">Cytoplasm</location>
    </subcellularLocation>
</comment>
<dbReference type="InterPro" id="IPR018109">
    <property type="entry name" value="Folylpolyglutamate_synth_CS"/>
</dbReference>
<dbReference type="InterPro" id="IPR036615">
    <property type="entry name" value="Mur_ligase_C_dom_sf"/>
</dbReference>
<protein>
    <recommendedName>
        <fullName evidence="9 10">UDP-N-acetylmuramoylalanine--D-glutamate ligase</fullName>
        <ecNumber evidence="9 10">6.3.2.9</ecNumber>
    </recommendedName>
    <alternativeName>
        <fullName evidence="9">D-glutamic acid-adding enzyme</fullName>
    </alternativeName>
    <alternativeName>
        <fullName evidence="9">UDP-N-acetylmuramoyl-L-alanyl-D-glutamate synthetase</fullName>
    </alternativeName>
</protein>
<gene>
    <name evidence="9 13" type="primary">murD</name>
    <name evidence="13" type="ORF">AAG747_13205</name>
</gene>
<dbReference type="AlphaFoldDB" id="A0AAW9S4S2"/>
<dbReference type="HAMAP" id="MF_00639">
    <property type="entry name" value="MurD"/>
    <property type="match status" value="1"/>
</dbReference>
<accession>A0AAW9S4S2</accession>
<keyword evidence="7 9" id="KW-0067">ATP-binding</keyword>
<reference evidence="13 14" key="1">
    <citation type="submission" date="2024-04" db="EMBL/GenBank/DDBJ databases">
        <title>Novel genus in family Flammeovirgaceae.</title>
        <authorList>
            <person name="Nguyen T.H."/>
            <person name="Vuong T.Q."/>
            <person name="Le H."/>
            <person name="Kim S.-G."/>
        </authorList>
    </citation>
    <scope>NUCLEOTIDE SEQUENCE [LARGE SCALE GENOMIC DNA]</scope>
    <source>
        <strain evidence="13 14">JCM 23209</strain>
    </source>
</reference>